<dbReference type="SUPFAM" id="SSF142764">
    <property type="entry name" value="YgbK-like"/>
    <property type="match status" value="1"/>
</dbReference>
<proteinExistence type="inferred from homology"/>
<feature type="domain" description="Four-carbon acid sugar kinase nucleotide binding" evidence="8">
    <location>
        <begin position="268"/>
        <end position="429"/>
    </location>
</feature>
<name>A0A139BTT1_9PROT</name>
<reference evidence="9 10" key="1">
    <citation type="submission" date="2016-02" db="EMBL/GenBank/DDBJ databases">
        <authorList>
            <person name="Wen L."/>
            <person name="He K."/>
            <person name="Yang H."/>
        </authorList>
    </citation>
    <scope>NUCLEOTIDE SEQUENCE [LARGE SCALE GENOMIC DNA]</scope>
    <source>
        <strain evidence="9">ShG14-8</strain>
    </source>
</reference>
<dbReference type="InterPro" id="IPR037051">
    <property type="entry name" value="4-carb_acid_sugar_kinase_N_sf"/>
</dbReference>
<dbReference type="AlphaFoldDB" id="A0A139BTT1"/>
<keyword evidence="4" id="KW-0418">Kinase</keyword>
<dbReference type="Pfam" id="PF17042">
    <property type="entry name" value="NBD_C"/>
    <property type="match status" value="1"/>
</dbReference>
<dbReference type="PATRIC" id="fig|1796491.3.peg.1715"/>
<evidence type="ECO:0000256" key="4">
    <source>
        <dbReference type="ARBA" id="ARBA00022777"/>
    </source>
</evidence>
<dbReference type="InterPro" id="IPR042213">
    <property type="entry name" value="NBD_C_sf"/>
</dbReference>
<dbReference type="Proteomes" id="UP000070578">
    <property type="component" value="Unassembled WGS sequence"/>
</dbReference>
<dbReference type="Gene3D" id="3.40.980.20">
    <property type="entry name" value="Four-carbon acid sugar kinase, nucleotide binding domain"/>
    <property type="match status" value="1"/>
</dbReference>
<gene>
    <name evidence="9" type="ORF">AWT59_1562</name>
</gene>
<protein>
    <submittedName>
        <fullName evidence="9">Fructose-bisphosphate aldolase</fullName>
    </submittedName>
</protein>
<evidence type="ECO:0000256" key="2">
    <source>
        <dbReference type="ARBA" id="ARBA00022679"/>
    </source>
</evidence>
<comment type="similarity">
    <text evidence="1">Belongs to the four-carbon acid sugar kinase family.</text>
</comment>
<keyword evidence="3" id="KW-0547">Nucleotide-binding</keyword>
<evidence type="ECO:0000259" key="8">
    <source>
        <dbReference type="Pfam" id="PF17042"/>
    </source>
</evidence>
<evidence type="ECO:0000313" key="9">
    <source>
        <dbReference type="EMBL" id="KXS32303.1"/>
    </source>
</evidence>
<dbReference type="GO" id="GO:0005524">
    <property type="term" value="F:ATP binding"/>
    <property type="evidence" value="ECO:0007669"/>
    <property type="project" value="UniProtKB-KW"/>
</dbReference>
<evidence type="ECO:0000256" key="1">
    <source>
        <dbReference type="ARBA" id="ARBA00005715"/>
    </source>
</evidence>
<evidence type="ECO:0000313" key="10">
    <source>
        <dbReference type="Proteomes" id="UP000070578"/>
    </source>
</evidence>
<comment type="caution">
    <text evidence="9">The sequence shown here is derived from an EMBL/GenBank/DDBJ whole genome shotgun (WGS) entry which is preliminary data.</text>
</comment>
<dbReference type="Pfam" id="PF07005">
    <property type="entry name" value="SBD_N"/>
    <property type="match status" value="1"/>
</dbReference>
<evidence type="ECO:0000256" key="5">
    <source>
        <dbReference type="ARBA" id="ARBA00022840"/>
    </source>
</evidence>
<organism evidence="9 10">
    <name type="scientific">Candidatus Gallionella acididurans</name>
    <dbReference type="NCBI Taxonomy" id="1796491"/>
    <lineage>
        <taxon>Bacteria</taxon>
        <taxon>Pseudomonadati</taxon>
        <taxon>Pseudomonadota</taxon>
        <taxon>Betaproteobacteria</taxon>
        <taxon>Nitrosomonadales</taxon>
        <taxon>Gallionellaceae</taxon>
        <taxon>Gallionella</taxon>
    </lineage>
</organism>
<accession>A0A139BTT1</accession>
<keyword evidence="5" id="KW-0067">ATP-binding</keyword>
<dbReference type="GO" id="GO:0016301">
    <property type="term" value="F:kinase activity"/>
    <property type="evidence" value="ECO:0007669"/>
    <property type="project" value="UniProtKB-KW"/>
</dbReference>
<evidence type="ECO:0000259" key="7">
    <source>
        <dbReference type="Pfam" id="PF07005"/>
    </source>
</evidence>
<evidence type="ECO:0000256" key="6">
    <source>
        <dbReference type="ARBA" id="ARBA00023277"/>
    </source>
</evidence>
<dbReference type="Gene3D" id="3.40.50.10840">
    <property type="entry name" value="Putative sugar-binding, N-terminal domain"/>
    <property type="match status" value="1"/>
</dbReference>
<feature type="domain" description="Four-carbon acid sugar kinase N-terminal" evidence="7">
    <location>
        <begin position="6"/>
        <end position="244"/>
    </location>
</feature>
<keyword evidence="2" id="KW-0808">Transferase</keyword>
<dbReference type="InterPro" id="IPR031475">
    <property type="entry name" value="NBD_C"/>
</dbReference>
<sequence length="447" mass="48580">MSETKIIVLDDDPTGSQTVHGCLLLTRWDQDTLREAILDSSPLFFVLTNTRGMAAGPAADITREVCHNLKLALAGLKQGGRDINPILVSRSDSTLRGHYPVETDVIAMELGAFDAHFLVPAFFEGGRITRDSVHYLVVDGRETPVHETEFARDSVFGYRHSYLPDYVEEKTAGRIRAVEVERFLLRDVRGDSMPRLMGLRGNACCVVDAETQDDLDHFAGQLRLAARQGKHFLFRSAASLLTALAGLPKQPVAPQDMAKYVRGGRPGAVIVGSHVRKTTAQLERLLKMPGVVPIEVNVEQLPANRGPLLAQITRQCAEIHAAGNTPVVFTSRLEKVFPDQATRLAFGDMVSAFLMDVVRNFPKSLGFLVSKGGITSNDVLSSGLALRTSRVVGQILPGCSVVCCPGDHPSFPDLPVVIFPGNVGDDQALATVYGRLAGYNKAEQETL</sequence>
<evidence type="ECO:0000256" key="3">
    <source>
        <dbReference type="ARBA" id="ARBA00022741"/>
    </source>
</evidence>
<reference evidence="9 10" key="2">
    <citation type="submission" date="2016-03" db="EMBL/GenBank/DDBJ databases">
        <title>New uncultured bacterium of the family Gallionellaceae from acid mine drainage: description and reconstruction of genome based on metagenomic analysis of microbial community.</title>
        <authorList>
            <person name="Kadnikov V."/>
            <person name="Ivasenko D."/>
            <person name="Beletsky A."/>
            <person name="Mardanov A."/>
            <person name="Danilova E."/>
            <person name="Pimenov N."/>
            <person name="Karnachuk O."/>
            <person name="Ravin N."/>
        </authorList>
    </citation>
    <scope>NUCLEOTIDE SEQUENCE [LARGE SCALE GENOMIC DNA]</scope>
    <source>
        <strain evidence="9">ShG14-8</strain>
    </source>
</reference>
<dbReference type="EMBL" id="LSLI01000034">
    <property type="protein sequence ID" value="KXS32303.1"/>
    <property type="molecule type" value="Genomic_DNA"/>
</dbReference>
<dbReference type="InterPro" id="IPR010737">
    <property type="entry name" value="4-carb_acid_sugar_kinase_N"/>
</dbReference>
<keyword evidence="6" id="KW-0119">Carbohydrate metabolism</keyword>